<keyword evidence="4" id="KW-1185">Reference proteome</keyword>
<comment type="caution">
    <text evidence="3">The sequence shown here is derived from an EMBL/GenBank/DDBJ whole genome shotgun (WGS) entry which is preliminary data.</text>
</comment>
<accession>A0ABV1UKR2</accession>
<feature type="region of interest" description="Disordered" evidence="1">
    <location>
        <begin position="130"/>
        <end position="228"/>
    </location>
</feature>
<dbReference type="Pfam" id="PF13592">
    <property type="entry name" value="HTH_33"/>
    <property type="match status" value="1"/>
</dbReference>
<dbReference type="Proteomes" id="UP001470023">
    <property type="component" value="Unassembled WGS sequence"/>
</dbReference>
<evidence type="ECO:0000313" key="3">
    <source>
        <dbReference type="EMBL" id="MER6434122.1"/>
    </source>
</evidence>
<proteinExistence type="predicted"/>
<name>A0ABV1UKR2_9ACTN</name>
<evidence type="ECO:0000259" key="2">
    <source>
        <dbReference type="Pfam" id="PF13592"/>
    </source>
</evidence>
<evidence type="ECO:0000256" key="1">
    <source>
        <dbReference type="SAM" id="MobiDB-lite"/>
    </source>
</evidence>
<reference evidence="3 4" key="1">
    <citation type="submission" date="2024-06" db="EMBL/GenBank/DDBJ databases">
        <title>The Natural Products Discovery Center: Release of the First 8490 Sequenced Strains for Exploring Actinobacteria Biosynthetic Diversity.</title>
        <authorList>
            <person name="Kalkreuter E."/>
            <person name="Kautsar S.A."/>
            <person name="Yang D."/>
            <person name="Bader C.D."/>
            <person name="Teijaro C.N."/>
            <person name="Fluegel L."/>
            <person name="Davis C.M."/>
            <person name="Simpson J.R."/>
            <person name="Lauterbach L."/>
            <person name="Steele A.D."/>
            <person name="Gui C."/>
            <person name="Meng S."/>
            <person name="Li G."/>
            <person name="Viehrig K."/>
            <person name="Ye F."/>
            <person name="Su P."/>
            <person name="Kiefer A.F."/>
            <person name="Nichols A."/>
            <person name="Cepeda A.J."/>
            <person name="Yan W."/>
            <person name="Fan B."/>
            <person name="Jiang Y."/>
            <person name="Adhikari A."/>
            <person name="Zheng C.-J."/>
            <person name="Schuster L."/>
            <person name="Cowan T.M."/>
            <person name="Smanski M.J."/>
            <person name="Chevrette M.G."/>
            <person name="De Carvalho L.P.S."/>
            <person name="Shen B."/>
        </authorList>
    </citation>
    <scope>NUCLEOTIDE SEQUENCE [LARGE SCALE GENOMIC DNA]</scope>
    <source>
        <strain evidence="3 4">NPDC001166</strain>
    </source>
</reference>
<dbReference type="EMBL" id="JBEPAZ010000085">
    <property type="protein sequence ID" value="MER6434122.1"/>
    <property type="molecule type" value="Genomic_DNA"/>
</dbReference>
<dbReference type="InterPro" id="IPR025959">
    <property type="entry name" value="Winged_HTH_dom"/>
</dbReference>
<evidence type="ECO:0000313" key="4">
    <source>
        <dbReference type="Proteomes" id="UP001470023"/>
    </source>
</evidence>
<protein>
    <submittedName>
        <fullName evidence="3">Winged helix-turn-helix domain-containing protein</fullName>
    </submittedName>
</protein>
<sequence>MQAADLCEEKIKPSEVAGRLRVSVKSVYHRHQLWRDGGGEALVSRGPSGSRCRLSPNYLEQGPAAHGWVEDQVWTASRVTTLIGRRFHVSYSVSGATWLMHRLGFSPQVPARRAAERDEQAVTAFKEVTWAEVKRPGRPAGDTSASKTKQDSPGARPQDGPGPTRPHPRRDDQRPALGTAVGGRTHRDAARIADPAVPPPAHPLRRQGARRSMGEQDFIELIDGAHPT</sequence>
<dbReference type="InterPro" id="IPR009057">
    <property type="entry name" value="Homeodomain-like_sf"/>
</dbReference>
<feature type="domain" description="Winged helix-turn helix" evidence="2">
    <location>
        <begin position="70"/>
        <end position="127"/>
    </location>
</feature>
<dbReference type="SUPFAM" id="SSF46689">
    <property type="entry name" value="Homeodomain-like"/>
    <property type="match status" value="1"/>
</dbReference>
<organism evidence="3 4">
    <name type="scientific">Streptomyces sp. 900105245</name>
    <dbReference type="NCBI Taxonomy" id="3154379"/>
    <lineage>
        <taxon>Bacteria</taxon>
        <taxon>Bacillati</taxon>
        <taxon>Actinomycetota</taxon>
        <taxon>Actinomycetes</taxon>
        <taxon>Kitasatosporales</taxon>
        <taxon>Streptomycetaceae</taxon>
        <taxon>Streptomyces</taxon>
    </lineage>
</organism>
<gene>
    <name evidence="3" type="ORF">ABT272_41560</name>
</gene>
<dbReference type="RefSeq" id="WP_352066021.1">
    <property type="nucleotide sequence ID" value="NZ_JBEPAZ010000085.1"/>
</dbReference>